<dbReference type="Proteomes" id="UP001234297">
    <property type="component" value="Chromosome 11"/>
</dbReference>
<protein>
    <submittedName>
        <fullName evidence="1">Uncharacterized protein</fullName>
    </submittedName>
</protein>
<reference evidence="1 2" key="1">
    <citation type="journal article" date="2022" name="Hortic Res">
        <title>A haplotype resolved chromosomal level avocado genome allows analysis of novel avocado genes.</title>
        <authorList>
            <person name="Nath O."/>
            <person name="Fletcher S.J."/>
            <person name="Hayward A."/>
            <person name="Shaw L.M."/>
            <person name="Masouleh A.K."/>
            <person name="Furtado A."/>
            <person name="Henry R.J."/>
            <person name="Mitter N."/>
        </authorList>
    </citation>
    <scope>NUCLEOTIDE SEQUENCE [LARGE SCALE GENOMIC DNA]</scope>
    <source>
        <strain evidence="2">cv. Hass</strain>
    </source>
</reference>
<comment type="caution">
    <text evidence="1">The sequence shown here is derived from an EMBL/GenBank/DDBJ whole genome shotgun (WGS) entry which is preliminary data.</text>
</comment>
<proteinExistence type="predicted"/>
<accession>A0ACC2KTG1</accession>
<name>A0ACC2KTG1_PERAE</name>
<evidence type="ECO:0000313" key="1">
    <source>
        <dbReference type="EMBL" id="KAJ8624536.1"/>
    </source>
</evidence>
<organism evidence="1 2">
    <name type="scientific">Persea americana</name>
    <name type="common">Avocado</name>
    <dbReference type="NCBI Taxonomy" id="3435"/>
    <lineage>
        <taxon>Eukaryota</taxon>
        <taxon>Viridiplantae</taxon>
        <taxon>Streptophyta</taxon>
        <taxon>Embryophyta</taxon>
        <taxon>Tracheophyta</taxon>
        <taxon>Spermatophyta</taxon>
        <taxon>Magnoliopsida</taxon>
        <taxon>Magnoliidae</taxon>
        <taxon>Laurales</taxon>
        <taxon>Lauraceae</taxon>
        <taxon>Persea</taxon>
    </lineage>
</organism>
<sequence>MEVISTNIIIEIQPIKNTANDSLLGHGLLDKRKLISEHVDASQLAAAREYGPLEIWLVSAGSVVLVHLISSTNVDASQLTASREDCPAPNPTHPAVYSLQHRRFDFRVGSFLLEAEVISSTSLFLFIFLSKYREQVPLNPIQLCCCCRYGNANVWKTFTDLFDYFPLTALKQRLETKDIHFVWCRPT</sequence>
<keyword evidence="2" id="KW-1185">Reference proteome</keyword>
<dbReference type="EMBL" id="CM056819">
    <property type="protein sequence ID" value="KAJ8624536.1"/>
    <property type="molecule type" value="Genomic_DNA"/>
</dbReference>
<gene>
    <name evidence="1" type="ORF">MRB53_033066</name>
</gene>
<evidence type="ECO:0000313" key="2">
    <source>
        <dbReference type="Proteomes" id="UP001234297"/>
    </source>
</evidence>